<feature type="compositionally biased region" description="Acidic residues" evidence="8">
    <location>
        <begin position="1101"/>
        <end position="1119"/>
    </location>
</feature>
<dbReference type="Pfam" id="PF10406">
    <property type="entry name" value="TAF8_C"/>
    <property type="match status" value="1"/>
</dbReference>
<gene>
    <name evidence="10" type="ORF">V9T40_005363</name>
</gene>
<accession>A0AAN9TGR5</accession>
<dbReference type="InterPro" id="IPR016024">
    <property type="entry name" value="ARM-type_fold"/>
</dbReference>
<dbReference type="Pfam" id="PF07524">
    <property type="entry name" value="Bromo_TP"/>
    <property type="match status" value="1"/>
</dbReference>
<dbReference type="SMART" id="SM00576">
    <property type="entry name" value="BTP"/>
    <property type="match status" value="1"/>
</dbReference>
<keyword evidence="7" id="KW-0175">Coiled coil</keyword>
<dbReference type="CDD" id="cd08049">
    <property type="entry name" value="TAF8"/>
    <property type="match status" value="1"/>
</dbReference>
<keyword evidence="5" id="KW-0804">Transcription</keyword>
<evidence type="ECO:0000256" key="7">
    <source>
        <dbReference type="SAM" id="Coils"/>
    </source>
</evidence>
<feature type="domain" description="Bromodomain associated" evidence="9">
    <location>
        <begin position="873"/>
        <end position="949"/>
    </location>
</feature>
<evidence type="ECO:0000256" key="4">
    <source>
        <dbReference type="ARBA" id="ARBA00023015"/>
    </source>
</evidence>
<comment type="subcellular location">
    <subcellularLocation>
        <location evidence="1">Nucleus</location>
    </subcellularLocation>
</comment>
<organism evidence="10 11">
    <name type="scientific">Parthenolecanium corni</name>
    <dbReference type="NCBI Taxonomy" id="536013"/>
    <lineage>
        <taxon>Eukaryota</taxon>
        <taxon>Metazoa</taxon>
        <taxon>Ecdysozoa</taxon>
        <taxon>Arthropoda</taxon>
        <taxon>Hexapoda</taxon>
        <taxon>Insecta</taxon>
        <taxon>Pterygota</taxon>
        <taxon>Neoptera</taxon>
        <taxon>Paraneoptera</taxon>
        <taxon>Hemiptera</taxon>
        <taxon>Sternorrhyncha</taxon>
        <taxon>Coccoidea</taxon>
        <taxon>Coccidae</taxon>
        <taxon>Parthenolecanium</taxon>
    </lineage>
</organism>
<protein>
    <recommendedName>
        <fullName evidence="3">Transcription initiation factor TFIID subunit 8</fullName>
    </recommendedName>
</protein>
<keyword evidence="4" id="KW-0805">Transcription regulation</keyword>
<proteinExistence type="inferred from homology"/>
<comment type="caution">
    <text evidence="10">The sequence shown here is derived from an EMBL/GenBank/DDBJ whole genome shotgun (WGS) entry which is preliminary data.</text>
</comment>
<dbReference type="SUPFAM" id="SSF48371">
    <property type="entry name" value="ARM repeat"/>
    <property type="match status" value="1"/>
</dbReference>
<reference evidence="10 11" key="1">
    <citation type="submission" date="2024-03" db="EMBL/GenBank/DDBJ databases">
        <title>Adaptation during the transition from Ophiocordyceps entomopathogen to insect associate is accompanied by gene loss and intensified selection.</title>
        <authorList>
            <person name="Ward C.M."/>
            <person name="Onetto C.A."/>
            <person name="Borneman A.R."/>
        </authorList>
    </citation>
    <scope>NUCLEOTIDE SEQUENCE [LARGE SCALE GENOMIC DNA]</scope>
    <source>
        <strain evidence="10">AWRI1</strain>
        <tissue evidence="10">Single Adult Female</tissue>
    </source>
</reference>
<evidence type="ECO:0000313" key="11">
    <source>
        <dbReference type="Proteomes" id="UP001367676"/>
    </source>
</evidence>
<dbReference type="InterPro" id="IPR037818">
    <property type="entry name" value="TAF8"/>
</dbReference>
<dbReference type="PANTHER" id="PTHR46469:SF1">
    <property type="entry name" value="TRANSCRIPTION INITIATION FACTOR TFIID SUBUNIT 8"/>
    <property type="match status" value="1"/>
</dbReference>
<keyword evidence="11" id="KW-1185">Reference proteome</keyword>
<dbReference type="EMBL" id="JBBCAQ010000023">
    <property type="protein sequence ID" value="KAK7588118.1"/>
    <property type="molecule type" value="Genomic_DNA"/>
</dbReference>
<evidence type="ECO:0000256" key="6">
    <source>
        <dbReference type="ARBA" id="ARBA00023242"/>
    </source>
</evidence>
<dbReference type="AlphaFoldDB" id="A0AAN9TGR5"/>
<feature type="compositionally biased region" description="Low complexity" evidence="8">
    <location>
        <begin position="42"/>
        <end position="56"/>
    </location>
</feature>
<dbReference type="InterPro" id="IPR009072">
    <property type="entry name" value="Histone-fold"/>
</dbReference>
<keyword evidence="6" id="KW-0539">Nucleus</keyword>
<dbReference type="Proteomes" id="UP001367676">
    <property type="component" value="Unassembled WGS sequence"/>
</dbReference>
<dbReference type="GO" id="GO:0006367">
    <property type="term" value="P:transcription initiation at RNA polymerase II promoter"/>
    <property type="evidence" value="ECO:0007669"/>
    <property type="project" value="TreeGrafter"/>
</dbReference>
<dbReference type="GO" id="GO:0046982">
    <property type="term" value="F:protein heterodimerization activity"/>
    <property type="evidence" value="ECO:0007669"/>
    <property type="project" value="InterPro"/>
</dbReference>
<dbReference type="CDD" id="cd22918">
    <property type="entry name" value="HFD_TAF8"/>
    <property type="match status" value="1"/>
</dbReference>
<dbReference type="GO" id="GO:0005669">
    <property type="term" value="C:transcription factor TFIID complex"/>
    <property type="evidence" value="ECO:0007669"/>
    <property type="project" value="InterPro"/>
</dbReference>
<feature type="region of interest" description="Disordered" evidence="8">
    <location>
        <begin position="1089"/>
        <end position="1132"/>
    </location>
</feature>
<evidence type="ECO:0000256" key="5">
    <source>
        <dbReference type="ARBA" id="ARBA00023163"/>
    </source>
</evidence>
<evidence type="ECO:0000256" key="1">
    <source>
        <dbReference type="ARBA" id="ARBA00004123"/>
    </source>
</evidence>
<evidence type="ECO:0000259" key="9">
    <source>
        <dbReference type="SMART" id="SM00576"/>
    </source>
</evidence>
<evidence type="ECO:0000256" key="2">
    <source>
        <dbReference type="ARBA" id="ARBA00008767"/>
    </source>
</evidence>
<dbReference type="InterPro" id="IPR019473">
    <property type="entry name" value="TFIID_su8_C"/>
</dbReference>
<dbReference type="Gene3D" id="1.10.20.10">
    <property type="entry name" value="Histone, subunit A"/>
    <property type="match status" value="1"/>
</dbReference>
<comment type="similarity">
    <text evidence="2">Belongs to the TAF8 family.</text>
</comment>
<sequence length="1151" mass="130621">MHSPRDVTLICSPRDTLLRYIQSKLTANEDKGPAEISELESSKSSGESESGSQIKSSLSTEFDPLAPLSHEIVQNLKFSGTTPEKLAALNEVLHSQSERPQLSDLLRMLQELLNDNDEQVLEVTLEVHEKFIKSSWESLKDAFVNLLETLYVHFFELDLHRVVVTQYPHRNAFKIYKLVLNTLSEVLTNISSVGHSRLETIIGNFVDLVFFTTELSEAQLTPLHMVSTIDPQALWCKMMTHAASSRKILFKCMAHNKNVVACVFVVISEWMCNPYAVKCRALTPGTIRYATFVSCISCCTYLSRYKSFYQLFPVVVRSKFVISLSSFTTSLVSFVKSARGKVISELVVGCMLDCCVHLLQHQPAETLTCQLQCILEMCNGKYCRKYLLEMVRRVLENRVTLERTMNCVMYAKSRVNATGKLLRPRLYSAASNNVFVCLMNTIVRALRGDNQSMVVIALGVCKNVLQSHEFYLICGPDGYMMSEFVELLASRCRRQKGTSNGAVSRFVSDEDFVFAMGSTPLGFYFVATSQSLNRSAVMKMEIVETCWLFTPWKKMVPYLVGSEFQMSLNGVHKKMAGEILALIQKMMECDCNAELEIDRYSEKMLVCVDTFSNSVAGLRSLMTQTSSEEDLDFKNFGSFIETFALALTYEHKIQHTALQALRIMLTNINIKLYLLWQYDYENRLLEIQDQCTSSTGKLIRDECSLLRMEILQNHSYANDCQLYSCRVKSAPKVKLSRRKLSEIEKFLQKTRHGPFDNNWLKYARKFYKTSLSSNMKMSVTLELIEKVFKSVTRNVRVNSIATISSTDRPKLHAEEVRGIRLAVSCMRDSFTNIDVYMASSNTKSCEKEVPFWSSHRMATVSGSTKCLCCSNVAMLNHDLIRPYVCCILKESGFQTADFSAVETLTEMFESLISEIGRTSRQFSEAAGRVEPLPADVTMALVDLGLQINGMEEYVIRPGRFTLPPPVHSTPSKQLSLLAAGTKQHLPHHIPSHLPQFPDPHAYTRTPTHKKPVTEYEAIREKAASQKRDLERALNKFKTKTSETESLFFNSENDAFPLIAVKGQSRMYLTALLPKDQVYDEEDEITPPATKKLKKPKVPINVDDDDDDEDDEDEEEEVENDSNSKVEVETIDNPYLRPVKMCPKWSTSQQIS</sequence>
<dbReference type="PANTHER" id="PTHR46469">
    <property type="entry name" value="TRANSCRIPTION INITIATION FACTOR TFIID SUBUNIT 8"/>
    <property type="match status" value="1"/>
</dbReference>
<evidence type="ECO:0000256" key="3">
    <source>
        <dbReference type="ARBA" id="ARBA00017307"/>
    </source>
</evidence>
<feature type="region of interest" description="Disordered" evidence="8">
    <location>
        <begin position="29"/>
        <end position="56"/>
    </location>
</feature>
<evidence type="ECO:0000313" key="10">
    <source>
        <dbReference type="EMBL" id="KAK7588118.1"/>
    </source>
</evidence>
<evidence type="ECO:0000256" key="8">
    <source>
        <dbReference type="SAM" id="MobiDB-lite"/>
    </source>
</evidence>
<name>A0AAN9TGR5_9HEMI</name>
<dbReference type="InterPro" id="IPR006565">
    <property type="entry name" value="BTP"/>
</dbReference>
<feature type="coiled-coil region" evidence="7">
    <location>
        <begin position="1012"/>
        <end position="1039"/>
    </location>
</feature>